<evidence type="ECO:0000313" key="5">
    <source>
        <dbReference type="EMBL" id="PIZ95386.1"/>
    </source>
</evidence>
<name>A0A2M7V980_9BACT</name>
<dbReference type="SUPFAM" id="SSF53448">
    <property type="entry name" value="Nucleotide-diphospho-sugar transferases"/>
    <property type="match status" value="1"/>
</dbReference>
<organism evidence="5 6">
    <name type="scientific">Candidatus Magasanikbacteria bacterium CG_4_10_14_0_2_um_filter_33_14</name>
    <dbReference type="NCBI Taxonomy" id="1974636"/>
    <lineage>
        <taxon>Bacteria</taxon>
        <taxon>Candidatus Magasanikiibacteriota</taxon>
    </lineage>
</organism>
<feature type="domain" description="Glycosyltransferase 2-like" evidence="4">
    <location>
        <begin position="5"/>
        <end position="167"/>
    </location>
</feature>
<dbReference type="PANTHER" id="PTHR43398">
    <property type="entry name" value="DOLICHOL-PHOSPHATE MANNOSYLTRANSFERASE SUBUNIT 1"/>
    <property type="match status" value="1"/>
</dbReference>
<dbReference type="InterPro" id="IPR001173">
    <property type="entry name" value="Glyco_trans_2-like"/>
</dbReference>
<comment type="caution">
    <text evidence="5">The sequence shown here is derived from an EMBL/GenBank/DDBJ whole genome shotgun (WGS) entry which is preliminary data.</text>
</comment>
<evidence type="ECO:0000313" key="6">
    <source>
        <dbReference type="Proteomes" id="UP000231453"/>
    </source>
</evidence>
<dbReference type="Gene3D" id="3.90.550.10">
    <property type="entry name" value="Spore Coat Polysaccharide Biosynthesis Protein SpsA, Chain A"/>
    <property type="match status" value="1"/>
</dbReference>
<dbReference type="Pfam" id="PF00535">
    <property type="entry name" value="Glycos_transf_2"/>
    <property type="match status" value="1"/>
</dbReference>
<dbReference type="PANTHER" id="PTHR43398:SF1">
    <property type="entry name" value="DOLICHOL-PHOSPHATE MANNOSYLTRANSFERASE SUBUNIT 1"/>
    <property type="match status" value="1"/>
</dbReference>
<dbReference type="InterPro" id="IPR039528">
    <property type="entry name" value="DPM1-like"/>
</dbReference>
<comment type="similarity">
    <text evidence="1">Belongs to the glycosyltransferase 2 family.</text>
</comment>
<dbReference type="CDD" id="cd06442">
    <property type="entry name" value="DPM1_like"/>
    <property type="match status" value="1"/>
</dbReference>
<protein>
    <submittedName>
        <fullName evidence="5">Dolichyl-phosphate beta-D-mannosyltransferase</fullName>
    </submittedName>
</protein>
<proteinExistence type="inferred from homology"/>
<keyword evidence="3 5" id="KW-0808">Transferase</keyword>
<dbReference type="InterPro" id="IPR029044">
    <property type="entry name" value="Nucleotide-diphossugar_trans"/>
</dbReference>
<evidence type="ECO:0000256" key="2">
    <source>
        <dbReference type="ARBA" id="ARBA00022676"/>
    </source>
</evidence>
<evidence type="ECO:0000259" key="4">
    <source>
        <dbReference type="Pfam" id="PF00535"/>
    </source>
</evidence>
<dbReference type="GO" id="GO:0009247">
    <property type="term" value="P:glycolipid biosynthetic process"/>
    <property type="evidence" value="ECO:0007669"/>
    <property type="project" value="TreeGrafter"/>
</dbReference>
<dbReference type="GO" id="GO:0004582">
    <property type="term" value="F:dolichyl-phosphate beta-D-mannosyltransferase activity"/>
    <property type="evidence" value="ECO:0007669"/>
    <property type="project" value="InterPro"/>
</dbReference>
<dbReference type="FunFam" id="3.90.550.10:FF:000122">
    <property type="entry name" value="Dolichol-phosphate mannosyltransferase subunit 1"/>
    <property type="match status" value="1"/>
</dbReference>
<dbReference type="Proteomes" id="UP000231453">
    <property type="component" value="Unassembled WGS sequence"/>
</dbReference>
<sequence length="231" mass="26214">MKIVIIIPTYNEKENIEKLITKIFALNISGLEILVVDDNSPDGTAQVVKNLQNKYPLNIIERAGKLGLGSAYIAGFKKALEMQADYIFEMDADFSHDPDDLPKMIETAKNFDLVIGSRKIPGGKVIGWGWTRKFMSNGAMWLSRTLLGLKAKDVTAGFRCFNSKVLKTLNLDEINSNGYAFQEELLYKTQKANFTIKEIPVTFIDRMEGKSKLSKKDIIEFFLIIFKLRFK</sequence>
<dbReference type="GO" id="GO:0016020">
    <property type="term" value="C:membrane"/>
    <property type="evidence" value="ECO:0007669"/>
    <property type="project" value="GOC"/>
</dbReference>
<dbReference type="AlphaFoldDB" id="A0A2M7V980"/>
<dbReference type="EMBL" id="PFPL01000054">
    <property type="protein sequence ID" value="PIZ95386.1"/>
    <property type="molecule type" value="Genomic_DNA"/>
</dbReference>
<keyword evidence="2 5" id="KW-0328">Glycosyltransferase</keyword>
<accession>A0A2M7V980</accession>
<gene>
    <name evidence="5" type="ORF">COX80_04525</name>
</gene>
<evidence type="ECO:0000256" key="3">
    <source>
        <dbReference type="ARBA" id="ARBA00022679"/>
    </source>
</evidence>
<evidence type="ECO:0000256" key="1">
    <source>
        <dbReference type="ARBA" id="ARBA00006739"/>
    </source>
</evidence>
<reference evidence="6" key="1">
    <citation type="submission" date="2017-09" db="EMBL/GenBank/DDBJ databases">
        <title>Depth-based differentiation of microbial function through sediment-hosted aquifers and enrichment of novel symbionts in the deep terrestrial subsurface.</title>
        <authorList>
            <person name="Probst A.J."/>
            <person name="Ladd B."/>
            <person name="Jarett J.K."/>
            <person name="Geller-Mcgrath D.E."/>
            <person name="Sieber C.M.K."/>
            <person name="Emerson J.B."/>
            <person name="Anantharaman K."/>
            <person name="Thomas B.C."/>
            <person name="Malmstrom R."/>
            <person name="Stieglmeier M."/>
            <person name="Klingl A."/>
            <person name="Woyke T."/>
            <person name="Ryan C.M."/>
            <person name="Banfield J.F."/>
        </authorList>
    </citation>
    <scope>NUCLEOTIDE SEQUENCE [LARGE SCALE GENOMIC DNA]</scope>
</reference>